<dbReference type="InterPro" id="IPR002347">
    <property type="entry name" value="SDR_fam"/>
</dbReference>
<dbReference type="EMBL" id="JAVREM010000031">
    <property type="protein sequence ID" value="MDT0320953.1"/>
    <property type="molecule type" value="Genomic_DNA"/>
</dbReference>
<organism evidence="2 3">
    <name type="scientific">Streptomyces millisiae</name>
    <dbReference type="NCBI Taxonomy" id="3075542"/>
    <lineage>
        <taxon>Bacteria</taxon>
        <taxon>Bacillati</taxon>
        <taxon>Actinomycetota</taxon>
        <taxon>Actinomycetes</taxon>
        <taxon>Kitasatosporales</taxon>
        <taxon>Streptomycetaceae</taxon>
        <taxon>Streptomyces</taxon>
    </lineage>
</organism>
<keyword evidence="3" id="KW-1185">Reference proteome</keyword>
<dbReference type="InterPro" id="IPR036291">
    <property type="entry name" value="NAD(P)-bd_dom_sf"/>
</dbReference>
<dbReference type="InterPro" id="IPR052228">
    <property type="entry name" value="Sec_Metab_Biosynth_Oxidored"/>
</dbReference>
<dbReference type="Proteomes" id="UP001183420">
    <property type="component" value="Unassembled WGS sequence"/>
</dbReference>
<sequence length="279" mass="30161">MNRSTSRTVVVQGGTDGIGRAVARALEARGDRVVVLGRDPARGAEFSHFLPADLSLVAENQRTVEEIEARFDTVDALVLCARHYRATRLVTEDGFEHNFALFYLSRFLLSHGLLPALERAPAPVVLNVAGPGAPLDLVHWDDLQLARGYEGQAAMFQGGVLNDLLGVDFAGRGHRTRYALFHPGTTATGFSGEYDRDTLAFVARMKRQAKPAELVAGWLLALLDAPPAEPLSAYVERRRIGVHGGSFDAAAAARLRALTDRLLSPFRDPTGTEPPASAP</sequence>
<keyword evidence="1" id="KW-0560">Oxidoreductase</keyword>
<dbReference type="Pfam" id="PF00106">
    <property type="entry name" value="adh_short"/>
    <property type="match status" value="1"/>
</dbReference>
<dbReference type="PANTHER" id="PTHR47534:SF3">
    <property type="entry name" value="ALCOHOL DEHYDROGENASE-LIKE C-TERMINAL DOMAIN-CONTAINING PROTEIN"/>
    <property type="match status" value="1"/>
</dbReference>
<name>A0ABU2LV95_9ACTN</name>
<dbReference type="RefSeq" id="WP_311601139.1">
    <property type="nucleotide sequence ID" value="NZ_JAVREM010000031.1"/>
</dbReference>
<evidence type="ECO:0000313" key="3">
    <source>
        <dbReference type="Proteomes" id="UP001183420"/>
    </source>
</evidence>
<gene>
    <name evidence="2" type="ORF">RNC47_21715</name>
</gene>
<comment type="caution">
    <text evidence="2">The sequence shown here is derived from an EMBL/GenBank/DDBJ whole genome shotgun (WGS) entry which is preliminary data.</text>
</comment>
<reference evidence="3" key="1">
    <citation type="submission" date="2023-07" db="EMBL/GenBank/DDBJ databases">
        <title>30 novel species of actinomycetes from the DSMZ collection.</title>
        <authorList>
            <person name="Nouioui I."/>
        </authorList>
    </citation>
    <scope>NUCLEOTIDE SEQUENCE [LARGE SCALE GENOMIC DNA]</scope>
    <source>
        <strain evidence="3">DSM 44918</strain>
    </source>
</reference>
<dbReference type="Gene3D" id="3.40.50.720">
    <property type="entry name" value="NAD(P)-binding Rossmann-like Domain"/>
    <property type="match status" value="1"/>
</dbReference>
<evidence type="ECO:0000313" key="2">
    <source>
        <dbReference type="EMBL" id="MDT0320953.1"/>
    </source>
</evidence>
<evidence type="ECO:0000256" key="1">
    <source>
        <dbReference type="ARBA" id="ARBA00023002"/>
    </source>
</evidence>
<accession>A0ABU2LV95</accession>
<dbReference type="PANTHER" id="PTHR47534">
    <property type="entry name" value="YALI0E05731P"/>
    <property type="match status" value="1"/>
</dbReference>
<dbReference type="SUPFAM" id="SSF51735">
    <property type="entry name" value="NAD(P)-binding Rossmann-fold domains"/>
    <property type="match status" value="1"/>
</dbReference>
<protein>
    <submittedName>
        <fullName evidence="2">SDR family NAD(P)-dependent oxidoreductase</fullName>
    </submittedName>
</protein>
<proteinExistence type="predicted"/>